<accession>A0A7C9L9H8</accession>
<evidence type="ECO:0000313" key="3">
    <source>
        <dbReference type="Proteomes" id="UP000483078"/>
    </source>
</evidence>
<name>A0A7C9L9H8_9RHOB</name>
<reference evidence="2 3" key="1">
    <citation type="submission" date="2019-06" db="EMBL/GenBank/DDBJ databases">
        <title>Enrichment of Autotrophic Halophilic Microorganisms from Red Sea Brine Pool Using Microbial Electrosynthesis System.</title>
        <authorList>
            <person name="Alqahtani M.F."/>
            <person name="Bajracharya S."/>
            <person name="Katuri K.P."/>
            <person name="Ali M."/>
            <person name="Saikaly P.E."/>
        </authorList>
    </citation>
    <scope>NUCLEOTIDE SEQUENCE [LARGE SCALE GENOMIC DNA]</scope>
    <source>
        <strain evidence="2">MES6</strain>
    </source>
</reference>
<organism evidence="2 3">
    <name type="scientific">Sediminimonas qiaohouensis</name>
    <dbReference type="NCBI Taxonomy" id="552061"/>
    <lineage>
        <taxon>Bacteria</taxon>
        <taxon>Pseudomonadati</taxon>
        <taxon>Pseudomonadota</taxon>
        <taxon>Alphaproteobacteria</taxon>
        <taxon>Rhodobacterales</taxon>
        <taxon>Roseobacteraceae</taxon>
        <taxon>Sediminimonas</taxon>
    </lineage>
</organism>
<evidence type="ECO:0000259" key="1">
    <source>
        <dbReference type="Pfam" id="PF06048"/>
    </source>
</evidence>
<proteinExistence type="predicted"/>
<dbReference type="Pfam" id="PF06048">
    <property type="entry name" value="DUF927"/>
    <property type="match status" value="1"/>
</dbReference>
<dbReference type="InterPro" id="IPR009270">
    <property type="entry name" value="DUF927"/>
</dbReference>
<evidence type="ECO:0000313" key="2">
    <source>
        <dbReference type="EMBL" id="MTJ05834.1"/>
    </source>
</evidence>
<sequence length="342" mass="37119">MRAAQAAITYQQPFFPTCYGIESVAAACNDSLLILDELHQVDAGHAGKIVYMLANGSGKNRAGSDGKAQEVMRWTVPLLSSGEISLEEHMKSGGCKIHAGQEIRLVDLVADTRRHGAFDDLRGAPGIREFAEGMKRATQSNYGLAGPAFVEYLLKNTGKTDILEGIIDKFCETCIADVDAPSDGQVLRVLGRFASVALAGEVATTCGLTGWKRGEALKAAHELFAAWFKDREVTTKGEIAEAVERTRVYVSQNLDHFLKLGTSGGEALDGWRDEGWIYIRSERWQQIHADADPVAAARIHKTAGLLRTQGGNGLQFKMGRDVPGRPKTYAVRSAELLSIAEN</sequence>
<dbReference type="Proteomes" id="UP000483078">
    <property type="component" value="Unassembled WGS sequence"/>
</dbReference>
<feature type="domain" description="DUF927" evidence="1">
    <location>
        <begin position="15"/>
        <end position="72"/>
    </location>
</feature>
<protein>
    <submittedName>
        <fullName evidence="2">DUF927 domain-containing protein</fullName>
    </submittedName>
</protein>
<comment type="caution">
    <text evidence="2">The sequence shown here is derived from an EMBL/GenBank/DDBJ whole genome shotgun (WGS) entry which is preliminary data.</text>
</comment>
<dbReference type="AlphaFoldDB" id="A0A7C9L9H8"/>
<gene>
    <name evidence="2" type="ORF">FH759_14245</name>
</gene>
<dbReference type="RefSeq" id="WP_273250942.1">
    <property type="nucleotide sequence ID" value="NZ_VENJ01000024.1"/>
</dbReference>
<dbReference type="EMBL" id="VENJ01000024">
    <property type="protein sequence ID" value="MTJ05834.1"/>
    <property type="molecule type" value="Genomic_DNA"/>
</dbReference>